<dbReference type="Pfam" id="PF01614">
    <property type="entry name" value="IclR_C"/>
    <property type="match status" value="1"/>
</dbReference>
<dbReference type="PROSITE" id="PS51078">
    <property type="entry name" value="ICLR_ED"/>
    <property type="match status" value="1"/>
</dbReference>
<dbReference type="InterPro" id="IPR005471">
    <property type="entry name" value="Tscrpt_reg_IclR_N"/>
</dbReference>
<dbReference type="SUPFAM" id="SSF46785">
    <property type="entry name" value="Winged helix' DNA-binding domain"/>
    <property type="match status" value="1"/>
</dbReference>
<dbReference type="PANTHER" id="PTHR30136">
    <property type="entry name" value="HELIX-TURN-HELIX TRANSCRIPTIONAL REGULATOR, ICLR FAMILY"/>
    <property type="match status" value="1"/>
</dbReference>
<dbReference type="SUPFAM" id="SSF55781">
    <property type="entry name" value="GAF domain-like"/>
    <property type="match status" value="1"/>
</dbReference>
<dbReference type="SMART" id="SM00346">
    <property type="entry name" value="HTH_ICLR"/>
    <property type="match status" value="1"/>
</dbReference>
<feature type="domain" description="HTH iclR-type" evidence="4">
    <location>
        <begin position="1"/>
        <end position="54"/>
    </location>
</feature>
<keyword evidence="2" id="KW-0238">DNA-binding</keyword>
<gene>
    <name evidence="6" type="primary">kdgR_4</name>
    <name evidence="6" type="ORF">NCTC12722_03337</name>
</gene>
<reference evidence="6 7" key="1">
    <citation type="submission" date="2018-06" db="EMBL/GenBank/DDBJ databases">
        <authorList>
            <consortium name="Pathogen Informatics"/>
            <person name="Doyle S."/>
        </authorList>
    </citation>
    <scope>NUCLEOTIDE SEQUENCE [LARGE SCALE GENOMIC DNA]</scope>
    <source>
        <strain evidence="6 7">NCTC12722</strain>
    </source>
</reference>
<dbReference type="Proteomes" id="UP000254343">
    <property type="component" value="Unassembled WGS sequence"/>
</dbReference>
<dbReference type="AlphaFoldDB" id="A0A380WBD2"/>
<dbReference type="InterPro" id="IPR036390">
    <property type="entry name" value="WH_DNA-bd_sf"/>
</dbReference>
<dbReference type="Gene3D" id="3.30.450.40">
    <property type="match status" value="1"/>
</dbReference>
<dbReference type="Pfam" id="PF09339">
    <property type="entry name" value="HTH_IclR"/>
    <property type="match status" value="1"/>
</dbReference>
<evidence type="ECO:0000313" key="7">
    <source>
        <dbReference type="Proteomes" id="UP000254343"/>
    </source>
</evidence>
<proteinExistence type="predicted"/>
<dbReference type="GO" id="GO:0003700">
    <property type="term" value="F:DNA-binding transcription factor activity"/>
    <property type="evidence" value="ECO:0007669"/>
    <property type="project" value="TreeGrafter"/>
</dbReference>
<dbReference type="InterPro" id="IPR029016">
    <property type="entry name" value="GAF-like_dom_sf"/>
</dbReference>
<accession>A0A380WBD2</accession>
<evidence type="ECO:0000259" key="4">
    <source>
        <dbReference type="PROSITE" id="PS51077"/>
    </source>
</evidence>
<name>A0A380WBD2_AFIFE</name>
<evidence type="ECO:0000256" key="1">
    <source>
        <dbReference type="ARBA" id="ARBA00023015"/>
    </source>
</evidence>
<protein>
    <submittedName>
        <fullName evidence="6">Transcriptional regulator kdgR</fullName>
    </submittedName>
</protein>
<dbReference type="PANTHER" id="PTHR30136:SF33">
    <property type="entry name" value="TRANSCRIPTIONAL REGULATORY PROTEIN"/>
    <property type="match status" value="1"/>
</dbReference>
<evidence type="ECO:0000256" key="2">
    <source>
        <dbReference type="ARBA" id="ARBA00023125"/>
    </source>
</evidence>
<dbReference type="InterPro" id="IPR050707">
    <property type="entry name" value="HTH_MetabolicPath_Reg"/>
</dbReference>
<feature type="domain" description="IclR-ED" evidence="5">
    <location>
        <begin position="55"/>
        <end position="236"/>
    </location>
</feature>
<evidence type="ECO:0000256" key="3">
    <source>
        <dbReference type="ARBA" id="ARBA00023163"/>
    </source>
</evidence>
<organism evidence="6 7">
    <name type="scientific">Afipia felis</name>
    <name type="common">Cat scratch disease bacillus</name>
    <dbReference type="NCBI Taxonomy" id="1035"/>
    <lineage>
        <taxon>Bacteria</taxon>
        <taxon>Pseudomonadati</taxon>
        <taxon>Pseudomonadota</taxon>
        <taxon>Alphaproteobacteria</taxon>
        <taxon>Hyphomicrobiales</taxon>
        <taxon>Nitrobacteraceae</taxon>
        <taxon>Afipia</taxon>
    </lineage>
</organism>
<dbReference type="InterPro" id="IPR014757">
    <property type="entry name" value="Tscrpt_reg_IclR_C"/>
</dbReference>
<dbReference type="Gene3D" id="1.10.10.10">
    <property type="entry name" value="Winged helix-like DNA-binding domain superfamily/Winged helix DNA-binding domain"/>
    <property type="match status" value="1"/>
</dbReference>
<evidence type="ECO:0000313" key="6">
    <source>
        <dbReference type="EMBL" id="SUU86116.1"/>
    </source>
</evidence>
<dbReference type="InterPro" id="IPR036388">
    <property type="entry name" value="WH-like_DNA-bd_sf"/>
</dbReference>
<sequence length="245" mass="26671">MLSAFKPGDDTLTNLELARRTGLAKATVTRLTHTLRYLGYLSNCSETGRFRLHPHVLSLGYPVLANLGIRQMARPAMQELADYSGGTVSLGARDMLHIIFVERVRNRSVVTLPLDVGSCIPIATTSSGRAYIAAISESERAQLLSEIKAAYPQNWPRLKRGIEAACEEYNKFGYCSTIGDWEPNINAVGVPLRLPDGQVLAFTCGGPSSRIQPGMIQDLGDRLKQLAEGVQMVHLSSPASFVAGR</sequence>
<dbReference type="GO" id="GO:0045892">
    <property type="term" value="P:negative regulation of DNA-templated transcription"/>
    <property type="evidence" value="ECO:0007669"/>
    <property type="project" value="TreeGrafter"/>
</dbReference>
<evidence type="ECO:0000259" key="5">
    <source>
        <dbReference type="PROSITE" id="PS51078"/>
    </source>
</evidence>
<keyword evidence="1" id="KW-0805">Transcription regulation</keyword>
<keyword evidence="3" id="KW-0804">Transcription</keyword>
<dbReference type="EMBL" id="UIGB01000001">
    <property type="protein sequence ID" value="SUU86116.1"/>
    <property type="molecule type" value="Genomic_DNA"/>
</dbReference>
<dbReference type="GO" id="GO:0003677">
    <property type="term" value="F:DNA binding"/>
    <property type="evidence" value="ECO:0007669"/>
    <property type="project" value="UniProtKB-KW"/>
</dbReference>
<dbReference type="PROSITE" id="PS51077">
    <property type="entry name" value="HTH_ICLR"/>
    <property type="match status" value="1"/>
</dbReference>